<accession>A0A7X2N2U1</accession>
<organism evidence="2 3">
    <name type="scientific">Floccifex porci</name>
    <dbReference type="NCBI Taxonomy" id="2606629"/>
    <lineage>
        <taxon>Bacteria</taxon>
        <taxon>Bacillati</taxon>
        <taxon>Bacillota</taxon>
        <taxon>Erysipelotrichia</taxon>
        <taxon>Erysipelotrichales</taxon>
        <taxon>Erysipelotrichaceae</taxon>
        <taxon>Floccifex</taxon>
    </lineage>
</organism>
<dbReference type="Proteomes" id="UP000470082">
    <property type="component" value="Unassembled WGS sequence"/>
</dbReference>
<evidence type="ECO:0000313" key="3">
    <source>
        <dbReference type="Proteomes" id="UP000470082"/>
    </source>
</evidence>
<dbReference type="RefSeq" id="WP_154459945.1">
    <property type="nucleotide sequence ID" value="NZ_VUMM01000006.1"/>
</dbReference>
<sequence>MSILSLIGIIYMAFSIVLIPGDLFFHLGSVIFDPIYEWSGTLGMISSIPYVIYLIIMGIFDNNIMDKAAIVSVGFLIILCLFGFICLYVYYSTCKKNSNNVKKAKKALKSLVNSDEYKQIVSENNRLRKNNEFMAEQWHQAWFEWVCSTYHSSKEAESEYEKEFMNDLGKQIQKTDFNESIKKNKK</sequence>
<dbReference type="EMBL" id="VUMM01000006">
    <property type="protein sequence ID" value="MSS01410.1"/>
    <property type="molecule type" value="Genomic_DNA"/>
</dbReference>
<keyword evidence="1" id="KW-0472">Membrane</keyword>
<dbReference type="AlphaFoldDB" id="A0A7X2N2U1"/>
<feature type="transmembrane region" description="Helical" evidence="1">
    <location>
        <begin position="38"/>
        <end position="56"/>
    </location>
</feature>
<keyword evidence="1" id="KW-0812">Transmembrane</keyword>
<keyword evidence="1" id="KW-1133">Transmembrane helix</keyword>
<feature type="transmembrane region" description="Helical" evidence="1">
    <location>
        <begin position="68"/>
        <end position="91"/>
    </location>
</feature>
<feature type="transmembrane region" description="Helical" evidence="1">
    <location>
        <begin position="7"/>
        <end position="32"/>
    </location>
</feature>
<proteinExistence type="predicted"/>
<gene>
    <name evidence="2" type="ORF">FYJ50_04715</name>
</gene>
<protein>
    <submittedName>
        <fullName evidence="2">Uncharacterized protein</fullName>
    </submittedName>
</protein>
<comment type="caution">
    <text evidence="2">The sequence shown here is derived from an EMBL/GenBank/DDBJ whole genome shotgun (WGS) entry which is preliminary data.</text>
</comment>
<reference evidence="2 3" key="1">
    <citation type="submission" date="2019-08" db="EMBL/GenBank/DDBJ databases">
        <title>In-depth cultivation of the pig gut microbiome towards novel bacterial diversity and tailored functional studies.</title>
        <authorList>
            <person name="Wylensek D."/>
            <person name="Hitch T.C.A."/>
            <person name="Clavel T."/>
        </authorList>
    </citation>
    <scope>NUCLEOTIDE SEQUENCE [LARGE SCALE GENOMIC DNA]</scope>
    <source>
        <strain evidence="2 3">LKV-178-WT-2G</strain>
    </source>
</reference>
<evidence type="ECO:0000313" key="2">
    <source>
        <dbReference type="EMBL" id="MSS01410.1"/>
    </source>
</evidence>
<name>A0A7X2N2U1_9FIRM</name>
<evidence type="ECO:0000256" key="1">
    <source>
        <dbReference type="SAM" id="Phobius"/>
    </source>
</evidence>
<keyword evidence="3" id="KW-1185">Reference proteome</keyword>